<evidence type="ECO:0000256" key="3">
    <source>
        <dbReference type="SAM" id="MobiDB-lite"/>
    </source>
</evidence>
<name>A0A061S528_9CHLO</name>
<keyword evidence="2" id="KW-0539">Nucleus</keyword>
<feature type="compositionally biased region" description="Basic residues" evidence="3">
    <location>
        <begin position="89"/>
        <end position="100"/>
    </location>
</feature>
<dbReference type="GO" id="GO:0032040">
    <property type="term" value="C:small-subunit processome"/>
    <property type="evidence" value="ECO:0007669"/>
    <property type="project" value="TreeGrafter"/>
</dbReference>
<dbReference type="EMBL" id="GBEZ01004980">
    <property type="protein sequence ID" value="JAC80282.1"/>
    <property type="molecule type" value="Transcribed_RNA"/>
</dbReference>
<protein>
    <submittedName>
        <fullName evidence="5">Ribosome biogenesis protein ENP2</fullName>
    </submittedName>
</protein>
<dbReference type="PANTHER" id="PTHR14927">
    <property type="entry name" value="NUCLEOLAR PROTEIN 10"/>
    <property type="match status" value="1"/>
</dbReference>
<dbReference type="GO" id="GO:0000462">
    <property type="term" value="P:maturation of SSU-rRNA from tricistronic rRNA transcript (SSU-rRNA, 5.8S rRNA, LSU-rRNA)"/>
    <property type="evidence" value="ECO:0007669"/>
    <property type="project" value="TreeGrafter"/>
</dbReference>
<evidence type="ECO:0000256" key="1">
    <source>
        <dbReference type="ARBA" id="ARBA00004604"/>
    </source>
</evidence>
<feature type="region of interest" description="Disordered" evidence="3">
    <location>
        <begin position="45"/>
        <end position="196"/>
    </location>
</feature>
<evidence type="ECO:0000259" key="4">
    <source>
        <dbReference type="Pfam" id="PF08159"/>
    </source>
</evidence>
<feature type="compositionally biased region" description="Basic residues" evidence="3">
    <location>
        <begin position="175"/>
        <end position="196"/>
    </location>
</feature>
<feature type="compositionally biased region" description="Acidic residues" evidence="3">
    <location>
        <begin position="46"/>
        <end position="62"/>
    </location>
</feature>
<comment type="subcellular location">
    <subcellularLocation>
        <location evidence="1">Nucleus</location>
        <location evidence="1">Nucleolus</location>
    </subcellularLocation>
</comment>
<reference evidence="5" key="1">
    <citation type="submission" date="2014-05" db="EMBL/GenBank/DDBJ databases">
        <title>The transcriptome of the halophilic microalga Tetraselmis sp. GSL018 isolated from the Great Salt Lake, Utah.</title>
        <authorList>
            <person name="Jinkerson R.E."/>
            <person name="D'Adamo S."/>
            <person name="Posewitz M.C."/>
        </authorList>
    </citation>
    <scope>NUCLEOTIDE SEQUENCE</scope>
    <source>
        <strain evidence="5">GSL018</strain>
    </source>
</reference>
<dbReference type="AlphaFoldDB" id="A0A061S528"/>
<evidence type="ECO:0000313" key="5">
    <source>
        <dbReference type="EMBL" id="JAC80282.1"/>
    </source>
</evidence>
<proteinExistence type="predicted"/>
<gene>
    <name evidence="5" type="primary">NOL10</name>
    <name evidence="5" type="ORF">TSPGSL018_10630</name>
</gene>
<dbReference type="PANTHER" id="PTHR14927:SF0">
    <property type="entry name" value="NUCLEOLAR PROTEIN 10"/>
    <property type="match status" value="1"/>
</dbReference>
<organism evidence="5">
    <name type="scientific">Tetraselmis sp. GSL018</name>
    <dbReference type="NCBI Taxonomy" id="582737"/>
    <lineage>
        <taxon>Eukaryota</taxon>
        <taxon>Viridiplantae</taxon>
        <taxon>Chlorophyta</taxon>
        <taxon>core chlorophytes</taxon>
        <taxon>Chlorodendrophyceae</taxon>
        <taxon>Chlorodendrales</taxon>
        <taxon>Chlorodendraceae</taxon>
        <taxon>Tetraselmis</taxon>
    </lineage>
</organism>
<feature type="domain" description="NUC153" evidence="4">
    <location>
        <begin position="3"/>
        <end position="30"/>
    </location>
</feature>
<evidence type="ECO:0000256" key="2">
    <source>
        <dbReference type="ARBA" id="ARBA00023242"/>
    </source>
</evidence>
<feature type="compositionally biased region" description="Basic and acidic residues" evidence="3">
    <location>
        <begin position="105"/>
        <end position="116"/>
    </location>
</feature>
<sequence length="196" mass="21841">MADERFKAMFEDKAFEIDERSQEYKLLHPNADSNKLQKKLLQEHFEELEEVSEDEVSEDENESVPSDPEGIESGSELEDDKPEKEKPNSKKQRKGGKQRQPRMFAAKDETAAEAFKRNKTLSATAEVPLAERVASQPASAGPRRLGGAREITFTVGSKGNRQMDYAGGFNSGSRGRGRGTRAGGRGRRGRGRQGRR</sequence>
<dbReference type="InterPro" id="IPR040382">
    <property type="entry name" value="NOL10/Enp2"/>
</dbReference>
<accession>A0A061S528</accession>
<dbReference type="GO" id="GO:0030686">
    <property type="term" value="C:90S preribosome"/>
    <property type="evidence" value="ECO:0007669"/>
    <property type="project" value="TreeGrafter"/>
</dbReference>
<dbReference type="Pfam" id="PF08159">
    <property type="entry name" value="NUC153"/>
    <property type="match status" value="1"/>
</dbReference>
<dbReference type="InterPro" id="IPR012580">
    <property type="entry name" value="NUC153"/>
</dbReference>